<feature type="compositionally biased region" description="Basic and acidic residues" evidence="1">
    <location>
        <begin position="28"/>
        <end position="51"/>
    </location>
</feature>
<dbReference type="AlphaFoldDB" id="A0A919UXM2"/>
<keyword evidence="3" id="KW-1185">Reference proteome</keyword>
<dbReference type="EMBL" id="BOOU01000032">
    <property type="protein sequence ID" value="GII77156.1"/>
    <property type="molecule type" value="Genomic_DNA"/>
</dbReference>
<feature type="compositionally biased region" description="Low complexity" evidence="1">
    <location>
        <begin position="8"/>
        <end position="26"/>
    </location>
</feature>
<organism evidence="2 3">
    <name type="scientific">Sphaerisporangium rufum</name>
    <dbReference type="NCBI Taxonomy" id="1381558"/>
    <lineage>
        <taxon>Bacteria</taxon>
        <taxon>Bacillati</taxon>
        <taxon>Actinomycetota</taxon>
        <taxon>Actinomycetes</taxon>
        <taxon>Streptosporangiales</taxon>
        <taxon>Streptosporangiaceae</taxon>
        <taxon>Sphaerisporangium</taxon>
    </lineage>
</organism>
<comment type="caution">
    <text evidence="2">The sequence shown here is derived from an EMBL/GenBank/DDBJ whole genome shotgun (WGS) entry which is preliminary data.</text>
</comment>
<sequence>MPARIWSGAAAATPGRRARRAAAGSGQHPDEPGPRGDAMKRYEKPKVKKVDTGAVLRSNS</sequence>
<gene>
    <name evidence="2" type="ORF">Sru01_21380</name>
</gene>
<feature type="region of interest" description="Disordered" evidence="1">
    <location>
        <begin position="1"/>
        <end position="60"/>
    </location>
</feature>
<protein>
    <submittedName>
        <fullName evidence="2">Uncharacterized protein</fullName>
    </submittedName>
</protein>
<accession>A0A919UXM2</accession>
<dbReference type="Proteomes" id="UP000655287">
    <property type="component" value="Unassembled WGS sequence"/>
</dbReference>
<evidence type="ECO:0000256" key="1">
    <source>
        <dbReference type="SAM" id="MobiDB-lite"/>
    </source>
</evidence>
<evidence type="ECO:0000313" key="3">
    <source>
        <dbReference type="Proteomes" id="UP000655287"/>
    </source>
</evidence>
<reference evidence="2" key="1">
    <citation type="submission" date="2021-01" db="EMBL/GenBank/DDBJ databases">
        <title>Whole genome shotgun sequence of Sphaerisporangium rufum NBRC 109079.</title>
        <authorList>
            <person name="Komaki H."/>
            <person name="Tamura T."/>
        </authorList>
    </citation>
    <scope>NUCLEOTIDE SEQUENCE</scope>
    <source>
        <strain evidence="2">NBRC 109079</strain>
    </source>
</reference>
<name>A0A919UXM2_9ACTN</name>
<evidence type="ECO:0000313" key="2">
    <source>
        <dbReference type="EMBL" id="GII77156.1"/>
    </source>
</evidence>
<proteinExistence type="predicted"/>